<dbReference type="Proteomes" id="UP001157091">
    <property type="component" value="Unassembled WGS sequence"/>
</dbReference>
<feature type="region of interest" description="Disordered" evidence="1">
    <location>
        <begin position="186"/>
        <end position="212"/>
    </location>
</feature>
<protein>
    <submittedName>
        <fullName evidence="2">Uncharacterized protein</fullName>
    </submittedName>
</protein>
<name>A0ABQ6I672_9MICO</name>
<gene>
    <name evidence="2" type="ORF">GCM10025864_39400</name>
</gene>
<dbReference type="RefSeq" id="WP_284294537.1">
    <property type="nucleotide sequence ID" value="NZ_BSUK01000001.1"/>
</dbReference>
<comment type="caution">
    <text evidence="2">The sequence shown here is derived from an EMBL/GenBank/DDBJ whole genome shotgun (WGS) entry which is preliminary data.</text>
</comment>
<accession>A0ABQ6I672</accession>
<sequence length="212" mass="23700">MKIDAIKTVGGGRSVPGSRLPPGVAEVLHEVDTDRALTMAYDLSEYVARVIESRCGEVLRPSSIAGAQVLVDMTYDSEGRQIVYAIGQDIDDVRNALRAVIRKYVRVIHTGRECMDYGCDGHYTVPSEDGDLLVPLVCDGCGHTVSYQAWREWPIVSEPWISPREAARRLSIQYDAVRKRASRERWRRRGKGREVEYASESVAHSKAKEHAA</sequence>
<evidence type="ECO:0000313" key="2">
    <source>
        <dbReference type="EMBL" id="GMA26181.1"/>
    </source>
</evidence>
<dbReference type="EMBL" id="BSUK01000001">
    <property type="protein sequence ID" value="GMA26181.1"/>
    <property type="molecule type" value="Genomic_DNA"/>
</dbReference>
<proteinExistence type="predicted"/>
<keyword evidence="3" id="KW-1185">Reference proteome</keyword>
<reference evidence="3" key="1">
    <citation type="journal article" date="2019" name="Int. J. Syst. Evol. Microbiol.">
        <title>The Global Catalogue of Microorganisms (GCM) 10K type strain sequencing project: providing services to taxonomists for standard genome sequencing and annotation.</title>
        <authorList>
            <consortium name="The Broad Institute Genomics Platform"/>
            <consortium name="The Broad Institute Genome Sequencing Center for Infectious Disease"/>
            <person name="Wu L."/>
            <person name="Ma J."/>
        </authorList>
    </citation>
    <scope>NUCLEOTIDE SEQUENCE [LARGE SCALE GENOMIC DNA]</scope>
    <source>
        <strain evidence="3">NBRC 106348</strain>
    </source>
</reference>
<evidence type="ECO:0000256" key="1">
    <source>
        <dbReference type="SAM" id="MobiDB-lite"/>
    </source>
</evidence>
<organism evidence="2 3">
    <name type="scientific">Luteimicrobium album</name>
    <dbReference type="NCBI Taxonomy" id="1054550"/>
    <lineage>
        <taxon>Bacteria</taxon>
        <taxon>Bacillati</taxon>
        <taxon>Actinomycetota</taxon>
        <taxon>Actinomycetes</taxon>
        <taxon>Micrococcales</taxon>
        <taxon>Luteimicrobium</taxon>
    </lineage>
</organism>
<evidence type="ECO:0000313" key="3">
    <source>
        <dbReference type="Proteomes" id="UP001157091"/>
    </source>
</evidence>